<dbReference type="Proteomes" id="UP000185895">
    <property type="component" value="Unassembled WGS sequence"/>
</dbReference>
<dbReference type="GO" id="GO:0030288">
    <property type="term" value="C:outer membrane-bounded periplasmic space"/>
    <property type="evidence" value="ECO:0007669"/>
    <property type="project" value="UniProtKB-ARBA"/>
</dbReference>
<evidence type="ECO:0000256" key="4">
    <source>
        <dbReference type="ARBA" id="ARBA00022729"/>
    </source>
</evidence>
<dbReference type="InterPro" id="IPR039424">
    <property type="entry name" value="SBP_5"/>
</dbReference>
<accession>A0A1E7R6D0</accession>
<dbReference type="PANTHER" id="PTHR30290:SF10">
    <property type="entry name" value="PERIPLASMIC OLIGOPEPTIDE-BINDING PROTEIN-RELATED"/>
    <property type="match status" value="1"/>
</dbReference>
<reference evidence="6 7" key="1">
    <citation type="submission" date="2016-09" db="EMBL/GenBank/DDBJ databases">
        <authorList>
            <person name="Capua I."/>
            <person name="De Benedictis P."/>
            <person name="Joannis T."/>
            <person name="Lombin L.H."/>
            <person name="Cattoli G."/>
        </authorList>
    </citation>
    <scope>NUCLEOTIDE SEQUENCE [LARGE SCALE GENOMIC DNA]</scope>
    <source>
        <strain evidence="6 7">ANC 4671</strain>
    </source>
</reference>
<organism evidence="6 7">
    <name type="scientific">Acinetobacter qingfengensis</name>
    <dbReference type="NCBI Taxonomy" id="1262585"/>
    <lineage>
        <taxon>Bacteria</taxon>
        <taxon>Pseudomonadati</taxon>
        <taxon>Pseudomonadota</taxon>
        <taxon>Gammaproteobacteria</taxon>
        <taxon>Moraxellales</taxon>
        <taxon>Moraxellaceae</taxon>
        <taxon>Acinetobacter</taxon>
    </lineage>
</organism>
<keyword evidence="7" id="KW-1185">Reference proteome</keyword>
<evidence type="ECO:0000313" key="6">
    <source>
        <dbReference type="EMBL" id="OEY94795.1"/>
    </source>
</evidence>
<dbReference type="Gene3D" id="3.10.105.10">
    <property type="entry name" value="Dipeptide-binding Protein, Domain 3"/>
    <property type="match status" value="1"/>
</dbReference>
<dbReference type="InterPro" id="IPR030678">
    <property type="entry name" value="Peptide/Ni-bd"/>
</dbReference>
<dbReference type="CDD" id="cd08492">
    <property type="entry name" value="PBP2_NikA_DppA_OppA_like_15"/>
    <property type="match status" value="1"/>
</dbReference>
<protein>
    <submittedName>
        <fullName evidence="6">Peptide ABC transporter substrate-binding protein</fullName>
    </submittedName>
</protein>
<evidence type="ECO:0000313" key="7">
    <source>
        <dbReference type="Proteomes" id="UP000185895"/>
    </source>
</evidence>
<evidence type="ECO:0000259" key="5">
    <source>
        <dbReference type="Pfam" id="PF00496"/>
    </source>
</evidence>
<dbReference type="InterPro" id="IPR000914">
    <property type="entry name" value="SBP_5_dom"/>
</dbReference>
<dbReference type="AlphaFoldDB" id="A0A1E7R6D0"/>
<dbReference type="GO" id="GO:1904680">
    <property type="term" value="F:peptide transmembrane transporter activity"/>
    <property type="evidence" value="ECO:0007669"/>
    <property type="project" value="TreeGrafter"/>
</dbReference>
<dbReference type="EMBL" id="MKKK01000030">
    <property type="protein sequence ID" value="OEY94795.1"/>
    <property type="molecule type" value="Genomic_DNA"/>
</dbReference>
<proteinExistence type="inferred from homology"/>
<dbReference type="STRING" id="1262585.BJI46_13335"/>
<keyword evidence="4" id="KW-0732">Signal</keyword>
<evidence type="ECO:0000256" key="2">
    <source>
        <dbReference type="ARBA" id="ARBA00005695"/>
    </source>
</evidence>
<comment type="similarity">
    <text evidence="2">Belongs to the bacterial solute-binding protein 5 family.</text>
</comment>
<dbReference type="Gene3D" id="3.40.190.10">
    <property type="entry name" value="Periplasmic binding protein-like II"/>
    <property type="match status" value="1"/>
</dbReference>
<dbReference type="PIRSF" id="PIRSF002741">
    <property type="entry name" value="MppA"/>
    <property type="match status" value="1"/>
</dbReference>
<gene>
    <name evidence="6" type="ORF">BJI46_13335</name>
</gene>
<feature type="domain" description="Solute-binding protein family 5" evidence="5">
    <location>
        <begin position="77"/>
        <end position="442"/>
    </location>
</feature>
<dbReference type="SUPFAM" id="SSF53850">
    <property type="entry name" value="Periplasmic binding protein-like II"/>
    <property type="match status" value="1"/>
</dbReference>
<dbReference type="Pfam" id="PF00496">
    <property type="entry name" value="SBP_bac_5"/>
    <property type="match status" value="1"/>
</dbReference>
<evidence type="ECO:0000256" key="1">
    <source>
        <dbReference type="ARBA" id="ARBA00004196"/>
    </source>
</evidence>
<keyword evidence="3" id="KW-0813">Transport</keyword>
<comment type="subcellular location">
    <subcellularLocation>
        <location evidence="1">Cell envelope</location>
    </subcellularLocation>
</comment>
<comment type="caution">
    <text evidence="6">The sequence shown here is derived from an EMBL/GenBank/DDBJ whole genome shotgun (WGS) entry which is preliminary data.</text>
</comment>
<sequence>MMTVGIVGVVISQLLGCSNTEPKKNFTGQPVRGGTLIFATEREPTCLDPHSQGDMPQVFIAQQFLDSLVSMDDQGNIHPWLAKGWDVSKDGLVYTFHLRDDVHFTDGTPFNANAVKANLDHMVNPKTQSGTAGSYIAQYVRTEIVDNNTAKVYLSKPYAAFLEVLAQGFLGMESPKALQRSLEENCQNPVGSGPFKVVRWDRQSQIVLERNPDYAWAPPTAKHQGAAYLDKIIWKIMPEASVRFGALQAGEVDVIDALPPESHAPARANPNITLLLKDRPGNPTKGDFNLTRPPFNDIRVREAFVRASNVEGALKSIYFGEYQRAGGPLSPVTPFYNAEFEHDKDYNPARANLLLDQAGWTARDQDGYRLKDGKRLTIDVPIQERMGNAERALWEQIQASTKKVGFAVELNPISTSAQTKCCGTGWDYDIRIGYWNTNTPDVLRIIFSSEFNNRPGQSYHTNGTGFRHTEFDQIINAALQTQDVEKRRDLYVQAQRIISKNYLQLTTIAQSSRLAIYKTAKGVRLEPSLTIPYFYDAWVEK</sequence>
<dbReference type="GO" id="GO:0015833">
    <property type="term" value="P:peptide transport"/>
    <property type="evidence" value="ECO:0007669"/>
    <property type="project" value="TreeGrafter"/>
</dbReference>
<name>A0A1E7R6D0_9GAMM</name>
<dbReference type="GO" id="GO:0043190">
    <property type="term" value="C:ATP-binding cassette (ABC) transporter complex"/>
    <property type="evidence" value="ECO:0007669"/>
    <property type="project" value="InterPro"/>
</dbReference>
<dbReference type="PANTHER" id="PTHR30290">
    <property type="entry name" value="PERIPLASMIC BINDING COMPONENT OF ABC TRANSPORTER"/>
    <property type="match status" value="1"/>
</dbReference>
<evidence type="ECO:0000256" key="3">
    <source>
        <dbReference type="ARBA" id="ARBA00022448"/>
    </source>
</evidence>